<dbReference type="EMBL" id="GECU01030218">
    <property type="protein sequence ID" value="JAS77488.1"/>
    <property type="molecule type" value="Transcribed_RNA"/>
</dbReference>
<dbReference type="AlphaFoldDB" id="A0A1B6HS41"/>
<feature type="signal peptide" evidence="2">
    <location>
        <begin position="1"/>
        <end position="15"/>
    </location>
</feature>
<feature type="chain" id="PRO_5012158777" evidence="2">
    <location>
        <begin position="16"/>
        <end position="306"/>
    </location>
</feature>
<feature type="non-terminal residue" evidence="3">
    <location>
        <position position="1"/>
    </location>
</feature>
<gene>
    <name evidence="3" type="ORF">g.25200</name>
</gene>
<accession>A0A1B6HS41</accession>
<evidence type="ECO:0000256" key="1">
    <source>
        <dbReference type="SAM" id="MobiDB-lite"/>
    </source>
</evidence>
<feature type="region of interest" description="Disordered" evidence="1">
    <location>
        <begin position="36"/>
        <end position="65"/>
    </location>
</feature>
<protein>
    <submittedName>
        <fullName evidence="3">Uncharacterized protein</fullName>
    </submittedName>
</protein>
<evidence type="ECO:0000256" key="2">
    <source>
        <dbReference type="SAM" id="SignalP"/>
    </source>
</evidence>
<keyword evidence="2" id="KW-0732">Signal</keyword>
<feature type="non-terminal residue" evidence="3">
    <location>
        <position position="306"/>
    </location>
</feature>
<reference evidence="3" key="1">
    <citation type="submission" date="2015-11" db="EMBL/GenBank/DDBJ databases">
        <title>De novo transcriptome assembly of four potential Pierce s Disease insect vectors from Arizona vineyards.</title>
        <authorList>
            <person name="Tassone E.E."/>
        </authorList>
    </citation>
    <scope>NUCLEOTIDE SEQUENCE</scope>
</reference>
<proteinExistence type="predicted"/>
<sequence>CGTIILCSTVKIVISVNLCVMNGAAMDCRQDRALRSQHRDNSGLRTPGYHQHTDRPHQQNSQLQHSKAMNYHSLSDHYLRDDLTEYVGHDDEYSGDTRLGLSNENVWDPRPRGCKISSRVPLELPVPQFEIDEHYVGELPNRMGKVSESSKNLDLDTRIDLLIKSKALAVMHPIFSELEESEKSSDDSDYELFSNKPKRTASLKKKCTSSSEDLVQWSENADDPETPLSRPPSPFLSRATYLFWFNKAIELKQQAKEQEQALLEKAAKKLIQDNFSTGKIKRNKNCFPEKKLLSKNLVDEICKELK</sequence>
<evidence type="ECO:0000313" key="3">
    <source>
        <dbReference type="EMBL" id="JAS77488.1"/>
    </source>
</evidence>
<name>A0A1B6HS41_9HEMI</name>
<organism evidence="3">
    <name type="scientific">Homalodisca liturata</name>
    <dbReference type="NCBI Taxonomy" id="320908"/>
    <lineage>
        <taxon>Eukaryota</taxon>
        <taxon>Metazoa</taxon>
        <taxon>Ecdysozoa</taxon>
        <taxon>Arthropoda</taxon>
        <taxon>Hexapoda</taxon>
        <taxon>Insecta</taxon>
        <taxon>Pterygota</taxon>
        <taxon>Neoptera</taxon>
        <taxon>Paraneoptera</taxon>
        <taxon>Hemiptera</taxon>
        <taxon>Auchenorrhyncha</taxon>
        <taxon>Membracoidea</taxon>
        <taxon>Cicadellidae</taxon>
        <taxon>Cicadellinae</taxon>
        <taxon>Proconiini</taxon>
        <taxon>Homalodisca</taxon>
    </lineage>
</organism>